<dbReference type="AlphaFoldDB" id="A0A4R9K4L1"/>
<reference evidence="1" key="1">
    <citation type="journal article" date="2019" name="PLoS Negl. Trop. Dis.">
        <title>Revisiting the worldwide diversity of Leptospira species in the environment.</title>
        <authorList>
            <person name="Vincent A.T."/>
            <person name="Schiettekatte O."/>
            <person name="Bourhy P."/>
            <person name="Veyrier F.J."/>
            <person name="Picardeau M."/>
        </authorList>
    </citation>
    <scope>NUCLEOTIDE SEQUENCE [LARGE SCALE GENOMIC DNA]</scope>
    <source>
        <strain evidence="1">201702455</strain>
    </source>
</reference>
<sequence>MKFARILLLLFTLSLLNCDQGGKDIPSSLVFPLLQSTEEEAGPYGTNLAQVTFDGWPFDDQPVISCDINNSSGDGIVIDLPDTFPPDYVIKIETVPSVSPFTFPTGGDLDLYFGISHKPDNSTNCILTRTSNTSRRYSASISSSCTPMNHTLTRLEIDCIPD</sequence>
<dbReference type="OrthoDB" id="327750at2"/>
<dbReference type="EMBL" id="RQGF01000031">
    <property type="protein sequence ID" value="TGL59248.1"/>
    <property type="molecule type" value="Genomic_DNA"/>
</dbReference>
<protein>
    <submittedName>
        <fullName evidence="1">Uncharacterized protein</fullName>
    </submittedName>
</protein>
<dbReference type="Proteomes" id="UP000297762">
    <property type="component" value="Unassembled WGS sequence"/>
</dbReference>
<gene>
    <name evidence="1" type="ORF">EHQ64_16315</name>
</gene>
<accession>A0A4R9K4L1</accession>
<evidence type="ECO:0000313" key="1">
    <source>
        <dbReference type="EMBL" id="TGL59248.1"/>
    </source>
</evidence>
<organism evidence="1 2">
    <name type="scientific">Leptospira sarikeiensis</name>
    <dbReference type="NCBI Taxonomy" id="2484943"/>
    <lineage>
        <taxon>Bacteria</taxon>
        <taxon>Pseudomonadati</taxon>
        <taxon>Spirochaetota</taxon>
        <taxon>Spirochaetia</taxon>
        <taxon>Leptospirales</taxon>
        <taxon>Leptospiraceae</taxon>
        <taxon>Leptospira</taxon>
    </lineage>
</organism>
<keyword evidence="2" id="KW-1185">Reference proteome</keyword>
<comment type="caution">
    <text evidence="1">The sequence shown here is derived from an EMBL/GenBank/DDBJ whole genome shotgun (WGS) entry which is preliminary data.</text>
</comment>
<evidence type="ECO:0000313" key="2">
    <source>
        <dbReference type="Proteomes" id="UP000297762"/>
    </source>
</evidence>
<dbReference type="RefSeq" id="WP_135650870.1">
    <property type="nucleotide sequence ID" value="NZ_RQGF01000031.1"/>
</dbReference>
<proteinExistence type="predicted"/>
<name>A0A4R9K4L1_9LEPT</name>